<dbReference type="EMBL" id="CP136522">
    <property type="protein sequence ID" value="WOT05697.1"/>
    <property type="molecule type" value="Genomic_DNA"/>
</dbReference>
<feature type="domain" description="Outer membrane cytochrome MtrC/MtrF-like" evidence="4">
    <location>
        <begin position="473"/>
        <end position="657"/>
    </location>
</feature>
<reference evidence="5 6" key="1">
    <citation type="submission" date="2023-10" db="EMBL/GenBank/DDBJ databases">
        <title>Complete genome sequence of Shewanella sp. DAU334.</title>
        <authorList>
            <person name="Lee Y.-S."/>
            <person name="Jeong H.-R."/>
            <person name="Hwang E.-J."/>
            <person name="Choi Y.-L."/>
            <person name="Kim G.-D."/>
        </authorList>
    </citation>
    <scope>NUCLEOTIDE SEQUENCE [LARGE SCALE GENOMIC DNA]</scope>
    <source>
        <strain evidence="5 6">DAU334</strain>
    </source>
</reference>
<evidence type="ECO:0000256" key="2">
    <source>
        <dbReference type="SAM" id="MobiDB-lite"/>
    </source>
</evidence>
<dbReference type="PANTHER" id="PTHR35038">
    <property type="entry name" value="DISSIMILATORY SULFITE REDUCTASE SIRA"/>
    <property type="match status" value="1"/>
</dbReference>
<keyword evidence="6" id="KW-1185">Reference proteome</keyword>
<dbReference type="Proteomes" id="UP001529491">
    <property type="component" value="Chromosome"/>
</dbReference>
<feature type="signal peptide" evidence="3">
    <location>
        <begin position="1"/>
        <end position="22"/>
    </location>
</feature>
<dbReference type="InterPro" id="IPR054337">
    <property type="entry name" value="Mtrc-MtrF-like_dom_II/IV"/>
</dbReference>
<dbReference type="Gene3D" id="3.90.10.10">
    <property type="entry name" value="Cytochrome C3"/>
    <property type="match status" value="1"/>
</dbReference>
<dbReference type="PANTHER" id="PTHR35038:SF8">
    <property type="entry name" value="C-TYPE POLYHEME CYTOCHROME OMCC"/>
    <property type="match status" value="1"/>
</dbReference>
<dbReference type="Pfam" id="PF22113">
    <property type="entry name" value="Mtrc-MtrF_II-IV_dom"/>
    <property type="match status" value="1"/>
</dbReference>
<protein>
    <recommendedName>
        <fullName evidence="4">Outer membrane cytochrome MtrC/MtrF-like domain-containing protein</fullName>
    </recommendedName>
</protein>
<organism evidence="5 6">
    <name type="scientific">Shewanella youngdeokensis</name>
    <dbReference type="NCBI Taxonomy" id="2999068"/>
    <lineage>
        <taxon>Bacteria</taxon>
        <taxon>Pseudomonadati</taxon>
        <taxon>Pseudomonadota</taxon>
        <taxon>Gammaproteobacteria</taxon>
        <taxon>Alteromonadales</taxon>
        <taxon>Shewanellaceae</taxon>
        <taxon>Shewanella</taxon>
    </lineage>
</organism>
<gene>
    <name evidence="5" type="ORF">RGE70_02385</name>
</gene>
<dbReference type="InterPro" id="IPR036280">
    <property type="entry name" value="Multihaem_cyt_sf"/>
</dbReference>
<dbReference type="Gene3D" id="1.10.720.180">
    <property type="match status" value="1"/>
</dbReference>
<feature type="region of interest" description="Disordered" evidence="2">
    <location>
        <begin position="25"/>
        <end position="45"/>
    </location>
</feature>
<evidence type="ECO:0000256" key="3">
    <source>
        <dbReference type="SAM" id="SignalP"/>
    </source>
</evidence>
<proteinExistence type="predicted"/>
<sequence>MKNLTKCKLAFVIAAAMGIAGCGSDGKDGEDGEPGLPGTSPAAPVTSVSEVTNVEYIAHMVEEGQVTVEFNLTNEDGAAITGLEEAAIYLAAMTENGIQRSRDGSVGGNATFGGDSPTEGATITEVEDGQYTLVAPMAAVQADTEGLIRLQVGGGDIADSPYIIIDKPENTHTTTTETCYSCHVDYAKSDIKHSGYVALNTNGEVDFVGGCMVCHNNVARDVDEDGNSLNTGGYAKNTLQKIGHINHQNFEKDFTPANCYTCHAEPVMNTDITGNGCSDCHATDSAEIATILADDGFDAREFHFNSANIGLGERETIRANHSTTTSAPYFNATMDEWIDHKDVAWTSGYCVDIALFDNSGETPVQLNIGEMYEAGEVVYGGAYINNYHNESIVARVIGHGSEGYIENADGSRSVCYGELTEGYELANLSASSRITIADTNWEDNDNEFGVSFTGYSSVVDPVNFEKVQDWGRRHTIDAASCTTCHNNDTNYHKSGSYGEGGLDCVACHNNGQDRKGALSAPGFGPLVHSMHWGNGNTLSGHKTDEDGNNIANSAASLKGDNCVSCHADGVSLADIPNQYMLSKAYNGGVDGVMTSPIMANCFACHNDASAQNHMEQNGGELNVATDAETAWFENGTAEACVTCHDTGRSFDIDLFHNFER</sequence>
<evidence type="ECO:0000259" key="4">
    <source>
        <dbReference type="Pfam" id="PF22113"/>
    </source>
</evidence>
<name>A0ABZ0K0S0_9GAMM</name>
<evidence type="ECO:0000313" key="5">
    <source>
        <dbReference type="EMBL" id="WOT05697.1"/>
    </source>
</evidence>
<keyword evidence="1 3" id="KW-0732">Signal</keyword>
<feature type="chain" id="PRO_5045545114" description="Outer membrane cytochrome MtrC/MtrF-like domain-containing protein" evidence="3">
    <location>
        <begin position="23"/>
        <end position="660"/>
    </location>
</feature>
<evidence type="ECO:0000313" key="6">
    <source>
        <dbReference type="Proteomes" id="UP001529491"/>
    </source>
</evidence>
<dbReference type="RefSeq" id="WP_310469958.1">
    <property type="nucleotide sequence ID" value="NZ_CP136522.1"/>
</dbReference>
<dbReference type="InterPro" id="IPR051829">
    <property type="entry name" value="Multiheme_Cytochr_ET"/>
</dbReference>
<evidence type="ECO:0000256" key="1">
    <source>
        <dbReference type="ARBA" id="ARBA00022729"/>
    </source>
</evidence>
<dbReference type="PROSITE" id="PS51257">
    <property type="entry name" value="PROKAR_LIPOPROTEIN"/>
    <property type="match status" value="1"/>
</dbReference>
<accession>A0ABZ0K0S0</accession>
<dbReference type="SUPFAM" id="SSF48695">
    <property type="entry name" value="Multiheme cytochromes"/>
    <property type="match status" value="1"/>
</dbReference>